<dbReference type="Pfam" id="PF00058">
    <property type="entry name" value="Ldl_recept_b"/>
    <property type="match status" value="1"/>
</dbReference>
<keyword evidence="4" id="KW-0560">Oxidoreductase</keyword>
<dbReference type="InterPro" id="IPR036291">
    <property type="entry name" value="NAD(P)-bd_dom_sf"/>
</dbReference>
<evidence type="ECO:0000256" key="6">
    <source>
        <dbReference type="ARBA" id="ARBA00023180"/>
    </source>
</evidence>
<dbReference type="SMART" id="SM00135">
    <property type="entry name" value="LY"/>
    <property type="match status" value="3"/>
</dbReference>
<dbReference type="Pfam" id="PF00106">
    <property type="entry name" value="adh_short"/>
    <property type="match status" value="1"/>
</dbReference>
<dbReference type="PROSITE" id="PS51120">
    <property type="entry name" value="LDLRB"/>
    <property type="match status" value="1"/>
</dbReference>
<evidence type="ECO:0000256" key="4">
    <source>
        <dbReference type="ARBA" id="ARBA00023002"/>
    </source>
</evidence>
<comment type="caution">
    <text evidence="9">The sequence shown here is derived from an EMBL/GenBank/DDBJ whole genome shotgun (WGS) entry which is preliminary data.</text>
</comment>
<dbReference type="InterPro" id="IPR011042">
    <property type="entry name" value="6-blade_b-propeller_TolB-like"/>
</dbReference>
<evidence type="ECO:0000256" key="5">
    <source>
        <dbReference type="ARBA" id="ARBA00023157"/>
    </source>
</evidence>
<dbReference type="Proteomes" id="UP001347796">
    <property type="component" value="Unassembled WGS sequence"/>
</dbReference>
<dbReference type="PROSITE" id="PS00061">
    <property type="entry name" value="ADH_SHORT"/>
    <property type="match status" value="1"/>
</dbReference>
<reference evidence="9 10" key="1">
    <citation type="submission" date="2024-01" db="EMBL/GenBank/DDBJ databases">
        <title>The genome of the rayed Mediterranean limpet Patella caerulea (Linnaeus, 1758).</title>
        <authorList>
            <person name="Anh-Thu Weber A."/>
            <person name="Halstead-Nussloch G."/>
        </authorList>
    </citation>
    <scope>NUCLEOTIDE SEQUENCE [LARGE SCALE GENOMIC DNA]</scope>
    <source>
        <strain evidence="9">AATW-2023a</strain>
        <tissue evidence="9">Whole specimen</tissue>
    </source>
</reference>
<evidence type="ECO:0000256" key="7">
    <source>
        <dbReference type="PROSITE-ProRule" id="PRU00461"/>
    </source>
</evidence>
<dbReference type="InterPro" id="IPR032485">
    <property type="entry name" value="LRP1-like_beta_prop"/>
</dbReference>
<feature type="repeat" description="LDL-receptor class B" evidence="7">
    <location>
        <begin position="299"/>
        <end position="343"/>
    </location>
</feature>
<dbReference type="Pfam" id="PF14670">
    <property type="entry name" value="FXa_inhibition"/>
    <property type="match status" value="1"/>
</dbReference>
<evidence type="ECO:0000313" key="10">
    <source>
        <dbReference type="Proteomes" id="UP001347796"/>
    </source>
</evidence>
<dbReference type="PRINTS" id="PR00080">
    <property type="entry name" value="SDRFAMILY"/>
</dbReference>
<name>A0AAN8J459_PATCE</name>
<evidence type="ECO:0000256" key="1">
    <source>
        <dbReference type="ARBA" id="ARBA00022536"/>
    </source>
</evidence>
<evidence type="ECO:0000313" key="9">
    <source>
        <dbReference type="EMBL" id="KAK6166790.1"/>
    </source>
</evidence>
<dbReference type="FunFam" id="2.120.10.30:FF:000241">
    <property type="entry name" value="Low-density lipoprotein receptor-related protein 6"/>
    <property type="match status" value="1"/>
</dbReference>
<evidence type="ECO:0000256" key="3">
    <source>
        <dbReference type="ARBA" id="ARBA00022737"/>
    </source>
</evidence>
<keyword evidence="5" id="KW-1015">Disulfide bond</keyword>
<dbReference type="Pfam" id="PF16472">
    <property type="entry name" value="DUF5050"/>
    <property type="match status" value="1"/>
</dbReference>
<sequence>MWLCIVTILVGYWTIKWFLERLKVKNYGEKFVLITGCDTGFGNLLAKRLDGLGFHVIAACLTQDAADELKKASSERLKTLQLDVTSEDDIKFAHTKVKSILPPNKGLWAVVNNAGILGAVGHVEFMNRKDYTDTLAVNLFGVIDVTKMFLPLVRKERGRIVNISSVGGRISFLFSPYSITKYGVEAFSDVLRRHVYKQGIKVSILEPAYFKTNILSPTIVKDGFHKTFQQADAECQQYYGEDFIKECEGPLIAVLEFEKRLKTFDPSEGSNARVSSIRFLPGTRRGGGASAIEFNYKQKLIYWTDIFERKVFSINGDGERLTQRTVLQGGLKSPEGLAYDWIHDNLYVSDWLLHKIFVVNPQTGAKKTLLTNVSEVRDIEVDPENGWLYYIAGWESDTGRLGKFSLDGQIHEVISRRLKYPSSLALDYDAQKLYWVQTLPANKIKRIDVNGENFTTIYRGSQSYLFSPNDLTISGDYVYWTQDYNWSSTLYRRIKEKGDYSRTRYTKVARGDDALTSLVAIEARKQRDGPNRCGDNNGGCSHFCLPSLPSSLPQYTCVCPDDMILMADNTTCTDTE</sequence>
<keyword evidence="10" id="KW-1185">Reference proteome</keyword>
<dbReference type="InterPro" id="IPR000033">
    <property type="entry name" value="LDLR_classB_rpt"/>
</dbReference>
<feature type="domain" description="Prolow-density lipoprotein receptor-related protein 1-like beta-propeller" evidence="8">
    <location>
        <begin position="347"/>
        <end position="492"/>
    </location>
</feature>
<dbReference type="PANTHER" id="PTHR43313">
    <property type="entry name" value="SHORT-CHAIN DEHYDROGENASE/REDUCTASE FAMILY 9C"/>
    <property type="match status" value="1"/>
</dbReference>
<dbReference type="PANTHER" id="PTHR43313:SF50">
    <property type="entry name" value="GH26015P"/>
    <property type="match status" value="1"/>
</dbReference>
<gene>
    <name evidence="9" type="ORF">SNE40_023411</name>
</gene>
<dbReference type="SUPFAM" id="SSF63825">
    <property type="entry name" value="YWTD domain"/>
    <property type="match status" value="1"/>
</dbReference>
<keyword evidence="2" id="KW-0732">Signal</keyword>
<accession>A0AAN8J459</accession>
<organism evidence="9 10">
    <name type="scientific">Patella caerulea</name>
    <name type="common">Rayed Mediterranean limpet</name>
    <dbReference type="NCBI Taxonomy" id="87958"/>
    <lineage>
        <taxon>Eukaryota</taxon>
        <taxon>Metazoa</taxon>
        <taxon>Spiralia</taxon>
        <taxon>Lophotrochozoa</taxon>
        <taxon>Mollusca</taxon>
        <taxon>Gastropoda</taxon>
        <taxon>Patellogastropoda</taxon>
        <taxon>Patelloidea</taxon>
        <taxon>Patellidae</taxon>
        <taxon>Patella</taxon>
    </lineage>
</organism>
<dbReference type="GO" id="GO:0016491">
    <property type="term" value="F:oxidoreductase activity"/>
    <property type="evidence" value="ECO:0007669"/>
    <property type="project" value="UniProtKB-KW"/>
</dbReference>
<dbReference type="SUPFAM" id="SSF51735">
    <property type="entry name" value="NAD(P)-binding Rossmann-fold domains"/>
    <property type="match status" value="1"/>
</dbReference>
<keyword evidence="6" id="KW-0325">Glycoprotein</keyword>
<evidence type="ECO:0000259" key="8">
    <source>
        <dbReference type="Pfam" id="PF16472"/>
    </source>
</evidence>
<dbReference type="PRINTS" id="PR00081">
    <property type="entry name" value="GDHRDH"/>
</dbReference>
<dbReference type="GO" id="GO:0008202">
    <property type="term" value="P:steroid metabolic process"/>
    <property type="evidence" value="ECO:0007669"/>
    <property type="project" value="TreeGrafter"/>
</dbReference>
<dbReference type="InterPro" id="IPR002347">
    <property type="entry name" value="SDR_fam"/>
</dbReference>
<proteinExistence type="predicted"/>
<dbReference type="InterPro" id="IPR020904">
    <property type="entry name" value="Sc_DH/Rdtase_CS"/>
</dbReference>
<evidence type="ECO:0000256" key="2">
    <source>
        <dbReference type="ARBA" id="ARBA00022729"/>
    </source>
</evidence>
<keyword evidence="1" id="KW-0245">EGF-like domain</keyword>
<keyword evidence="3" id="KW-0677">Repeat</keyword>
<dbReference type="EMBL" id="JAZGQO010000021">
    <property type="protein sequence ID" value="KAK6166790.1"/>
    <property type="molecule type" value="Genomic_DNA"/>
</dbReference>
<dbReference type="Gene3D" id="3.40.50.720">
    <property type="entry name" value="NAD(P)-binding Rossmann-like Domain"/>
    <property type="match status" value="1"/>
</dbReference>
<dbReference type="SUPFAM" id="SSF57196">
    <property type="entry name" value="EGF/Laminin"/>
    <property type="match status" value="1"/>
</dbReference>
<protein>
    <recommendedName>
        <fullName evidence="8">Prolow-density lipoprotein receptor-related protein 1-like beta-propeller domain-containing protein</fullName>
    </recommendedName>
</protein>
<dbReference type="Gene3D" id="2.120.10.30">
    <property type="entry name" value="TolB, C-terminal domain"/>
    <property type="match status" value="1"/>
</dbReference>
<dbReference type="AlphaFoldDB" id="A0AAN8J459"/>